<accession>A0A8J6HK50</accession>
<feature type="region of interest" description="Disordered" evidence="1">
    <location>
        <begin position="1"/>
        <end position="66"/>
    </location>
</feature>
<feature type="region of interest" description="Disordered" evidence="1">
    <location>
        <begin position="917"/>
        <end position="951"/>
    </location>
</feature>
<evidence type="ECO:0000313" key="2">
    <source>
        <dbReference type="EMBL" id="KAH0815822.1"/>
    </source>
</evidence>
<feature type="compositionally biased region" description="Basic and acidic residues" evidence="1">
    <location>
        <begin position="1"/>
        <end position="15"/>
    </location>
</feature>
<feature type="compositionally biased region" description="Basic and acidic residues" evidence="1">
    <location>
        <begin position="1372"/>
        <end position="1381"/>
    </location>
</feature>
<feature type="compositionally biased region" description="Polar residues" evidence="1">
    <location>
        <begin position="157"/>
        <end position="166"/>
    </location>
</feature>
<feature type="compositionally biased region" description="Acidic residues" evidence="1">
    <location>
        <begin position="1193"/>
        <end position="1207"/>
    </location>
</feature>
<protein>
    <submittedName>
        <fullName evidence="2">Uncharacterized protein</fullName>
    </submittedName>
</protein>
<feature type="region of interest" description="Disordered" evidence="1">
    <location>
        <begin position="235"/>
        <end position="386"/>
    </location>
</feature>
<feature type="compositionally biased region" description="Polar residues" evidence="1">
    <location>
        <begin position="340"/>
        <end position="356"/>
    </location>
</feature>
<feature type="compositionally biased region" description="Basic and acidic residues" evidence="1">
    <location>
        <begin position="542"/>
        <end position="561"/>
    </location>
</feature>
<feature type="region of interest" description="Disordered" evidence="1">
    <location>
        <begin position="1170"/>
        <end position="1388"/>
    </location>
</feature>
<evidence type="ECO:0000313" key="3">
    <source>
        <dbReference type="Proteomes" id="UP000719412"/>
    </source>
</evidence>
<feature type="region of interest" description="Disordered" evidence="1">
    <location>
        <begin position="86"/>
        <end position="219"/>
    </location>
</feature>
<evidence type="ECO:0000256" key="1">
    <source>
        <dbReference type="SAM" id="MobiDB-lite"/>
    </source>
</evidence>
<feature type="region of interest" description="Disordered" evidence="1">
    <location>
        <begin position="419"/>
        <end position="707"/>
    </location>
</feature>
<feature type="compositionally biased region" description="Polar residues" evidence="1">
    <location>
        <begin position="1266"/>
        <end position="1279"/>
    </location>
</feature>
<gene>
    <name evidence="2" type="ORF">GEV33_006969</name>
</gene>
<feature type="compositionally biased region" description="Polar residues" evidence="1">
    <location>
        <begin position="740"/>
        <end position="751"/>
    </location>
</feature>
<feature type="compositionally biased region" description="Basic and acidic residues" evidence="1">
    <location>
        <begin position="461"/>
        <end position="473"/>
    </location>
</feature>
<feature type="compositionally biased region" description="Basic and acidic residues" evidence="1">
    <location>
        <begin position="431"/>
        <end position="450"/>
    </location>
</feature>
<feature type="compositionally biased region" description="Polar residues" evidence="1">
    <location>
        <begin position="917"/>
        <end position="930"/>
    </location>
</feature>
<feature type="compositionally biased region" description="Basic and acidic residues" evidence="1">
    <location>
        <begin position="620"/>
        <end position="658"/>
    </location>
</feature>
<feature type="compositionally biased region" description="Basic residues" evidence="1">
    <location>
        <begin position="1235"/>
        <end position="1251"/>
    </location>
</feature>
<feature type="compositionally biased region" description="Acidic residues" evidence="1">
    <location>
        <begin position="1126"/>
        <end position="1147"/>
    </location>
</feature>
<feature type="compositionally biased region" description="Basic and acidic residues" evidence="1">
    <location>
        <begin position="94"/>
        <end position="104"/>
    </location>
</feature>
<feature type="compositionally biased region" description="Polar residues" evidence="1">
    <location>
        <begin position="182"/>
        <end position="192"/>
    </location>
</feature>
<feature type="compositionally biased region" description="Basic and acidic residues" evidence="1">
    <location>
        <begin position="668"/>
        <end position="679"/>
    </location>
</feature>
<proteinExistence type="predicted"/>
<feature type="compositionally biased region" description="Acidic residues" evidence="1">
    <location>
        <begin position="1170"/>
        <end position="1186"/>
    </location>
</feature>
<reference evidence="2" key="2">
    <citation type="submission" date="2021-08" db="EMBL/GenBank/DDBJ databases">
        <authorList>
            <person name="Eriksson T."/>
        </authorList>
    </citation>
    <scope>NUCLEOTIDE SEQUENCE</scope>
    <source>
        <strain evidence="2">Stoneville</strain>
        <tissue evidence="2">Whole head</tissue>
    </source>
</reference>
<reference evidence="2" key="1">
    <citation type="journal article" date="2020" name="J Insects Food Feed">
        <title>The yellow mealworm (Tenebrio molitor) genome: a resource for the emerging insects as food and feed industry.</title>
        <authorList>
            <person name="Eriksson T."/>
            <person name="Andere A."/>
            <person name="Kelstrup H."/>
            <person name="Emery V."/>
            <person name="Picard C."/>
        </authorList>
    </citation>
    <scope>NUCLEOTIDE SEQUENCE</scope>
    <source>
        <strain evidence="2">Stoneville</strain>
        <tissue evidence="2">Whole head</tissue>
    </source>
</reference>
<feature type="region of interest" description="Disordered" evidence="1">
    <location>
        <begin position="738"/>
        <end position="772"/>
    </location>
</feature>
<feature type="compositionally biased region" description="Polar residues" evidence="1">
    <location>
        <begin position="1056"/>
        <end position="1074"/>
    </location>
</feature>
<keyword evidence="3" id="KW-1185">Reference proteome</keyword>
<organism evidence="2 3">
    <name type="scientific">Tenebrio molitor</name>
    <name type="common">Yellow mealworm beetle</name>
    <dbReference type="NCBI Taxonomy" id="7067"/>
    <lineage>
        <taxon>Eukaryota</taxon>
        <taxon>Metazoa</taxon>
        <taxon>Ecdysozoa</taxon>
        <taxon>Arthropoda</taxon>
        <taxon>Hexapoda</taxon>
        <taxon>Insecta</taxon>
        <taxon>Pterygota</taxon>
        <taxon>Neoptera</taxon>
        <taxon>Endopterygota</taxon>
        <taxon>Coleoptera</taxon>
        <taxon>Polyphaga</taxon>
        <taxon>Cucujiformia</taxon>
        <taxon>Tenebrionidae</taxon>
        <taxon>Tenebrio</taxon>
    </lineage>
</organism>
<feature type="compositionally biased region" description="Polar residues" evidence="1">
    <location>
        <begin position="245"/>
        <end position="257"/>
    </location>
</feature>
<feature type="compositionally biased region" description="Basic residues" evidence="1">
    <location>
        <begin position="1287"/>
        <end position="1304"/>
    </location>
</feature>
<feature type="compositionally biased region" description="Basic and acidic residues" evidence="1">
    <location>
        <begin position="127"/>
        <end position="141"/>
    </location>
</feature>
<feature type="region of interest" description="Disordered" evidence="1">
    <location>
        <begin position="1056"/>
        <end position="1157"/>
    </location>
</feature>
<name>A0A8J6HK50_TENMO</name>
<dbReference type="EMBL" id="JABDTM020022546">
    <property type="protein sequence ID" value="KAH0815822.1"/>
    <property type="molecule type" value="Genomic_DNA"/>
</dbReference>
<sequence length="1439" mass="160329">MPRRTPVRELQKEEPVVSSPLRRSSRITSEVSTPAAKVTRGRRSSLSQPSESSDDGPADNKKVLSTIKTRRVNTFYYILMVPIAGSLSSNNEDDAQKEPIEKLKTRSSSAPKEQPQEVKKNSRLRKSISEDAEGKDNEPIKKATRSRTSSLTKKSDVNGTESNLKNVDSRNVVLASTPVKKSPSSDSVNVTLESIEEDNKENDSPTATDSKVHSIKKKKSEIPKIDFDLSIINEASLTEEETSPQKKSNSISENQIDNQEELQIKQAPEENNVPTALQVESAETATKDVEESPKVASIVASSKNKVDIGKSVDNLQESDPETQKVGISTVKNADGDASELGTSENSFRLQLSSSVVESDGKNDDINNFSNKEIMSPGEKSLVQKDDCEPMDVDVDPIEVQEKLEVAKKVTDEVAEGLREEIQFKTTLTPEQNKEDTSADKITDEVEKAGENLESESTEFNVENKERNNKHDISVDEQISQVEPAEGTEENKTTELGGDNMSRSEEKKAGETLLSPTKDLIQSPKKAGETLVSPTKNLIKSPSKVDENKSLIRETKTPRQKDMPQLSSEGATASLDFSDKDDFQIDSPSNDITLSLEPDEVPPSNKTEELAKEISSTTKTDNGKMKHKLEDVAKPKSLPDHSEPSSNRDEASLSEKMSVEENNPSGTREIQEDLVEKVNRPDVLQETQLENVEEKQGTQKSTDEQNVLKVEESSKVIDKTDVCDTIELSSALETSETEVSITTGVTGQNTPRNHNKPRLLVTSSGSKNTNGHEDNEIEIDVEISDCDEASDEKHEGSKQDIEINLCDTDSDKEEFVVAEGDVSYNSPVKKVRTKMHSMSDDEILATNKNTSKKTNTFDRSIDSKYSLIMLKDQVKEENSDSDSDEVVIELSDSERDSEVFTSNNDANVIKNVNTEVESDSQDNVNNRSIDTSIADPENETVDEKSIGQQKLRRRSQNKSIVLTETIKAGEDEKRLSGQIHKVVDLFCAGITNKSDVSINVSLEYTGQLSDTETDNAERTESVEISLSADVLDKEAEPQRGSKRRKICHDASYTLELSQQSEEGENAEQSPQNIQKKSPKGSVPVAKEKSSPCKKRKSLVSMESDDVSQESPRKKEKSPNKKRKNQSEDEENSVEEEQVEQSEDQETDNDVNLSSVGDCSVTLERIFSSSFDDYDENDITWKPDDEENSSCSEISTDDACEESDVEEETPDHVVVTTKMNKKTSFSLDSSDSDEGRKKKVSPKKQVSPKKNQKHKVEEEIPDDVVTATKGNKNTEIALNSCDNDEVMKKKVRRKKNRKHKLFHSSRHNIEEDFGSEESTESAQIKQKTDSKNESSHQKKEVKPDESQKKSLNKKQKQNFFSESDSIENMLPEISETRKDTIEKKKNRKRKHSKLALLDEESDEMIVSKYLQKKVATNENVKSLSLKPSTKMSSGWCVKKMT</sequence>
<feature type="compositionally biased region" description="Basic and acidic residues" evidence="1">
    <location>
        <begin position="691"/>
        <end position="702"/>
    </location>
</feature>
<comment type="caution">
    <text evidence="2">The sequence shown here is derived from an EMBL/GenBank/DDBJ whole genome shotgun (WGS) entry which is preliminary data.</text>
</comment>
<dbReference type="Proteomes" id="UP000719412">
    <property type="component" value="Unassembled WGS sequence"/>
</dbReference>
<feature type="compositionally biased region" description="Basic and acidic residues" evidence="1">
    <location>
        <begin position="1324"/>
        <end position="1346"/>
    </location>
</feature>